<evidence type="ECO:0000313" key="3">
    <source>
        <dbReference type="EMBL" id="QNP48465.1"/>
    </source>
</evidence>
<accession>A0A7H0GJJ9</accession>
<dbReference type="AlphaFoldDB" id="A0A7H0GJJ9"/>
<dbReference type="RefSeq" id="WP_187724062.1">
    <property type="nucleotide sequence ID" value="NZ_CP060783.1"/>
</dbReference>
<evidence type="ECO:0000313" key="4">
    <source>
        <dbReference type="Proteomes" id="UP000516028"/>
    </source>
</evidence>
<organism evidence="3 4">
    <name type="scientific">Diaphorobacter aerolatus</name>
    <dbReference type="NCBI Taxonomy" id="1288495"/>
    <lineage>
        <taxon>Bacteria</taxon>
        <taxon>Pseudomonadati</taxon>
        <taxon>Pseudomonadota</taxon>
        <taxon>Betaproteobacteria</taxon>
        <taxon>Burkholderiales</taxon>
        <taxon>Comamonadaceae</taxon>
        <taxon>Diaphorobacter</taxon>
    </lineage>
</organism>
<proteinExistence type="predicted"/>
<feature type="compositionally biased region" description="Basic residues" evidence="1">
    <location>
        <begin position="119"/>
        <end position="128"/>
    </location>
</feature>
<evidence type="ECO:0000256" key="1">
    <source>
        <dbReference type="SAM" id="MobiDB-lite"/>
    </source>
</evidence>
<protein>
    <submittedName>
        <fullName evidence="3">Uncharacterized protein</fullName>
    </submittedName>
</protein>
<feature type="signal peptide" evidence="2">
    <location>
        <begin position="1"/>
        <end position="31"/>
    </location>
</feature>
<dbReference type="Proteomes" id="UP000516028">
    <property type="component" value="Chromosome"/>
</dbReference>
<dbReference type="KEGG" id="daer:H9K75_21460"/>
<feature type="chain" id="PRO_5028806498" evidence="2">
    <location>
        <begin position="32"/>
        <end position="128"/>
    </location>
</feature>
<evidence type="ECO:0000256" key="2">
    <source>
        <dbReference type="SAM" id="SignalP"/>
    </source>
</evidence>
<dbReference type="EMBL" id="CP060783">
    <property type="protein sequence ID" value="QNP48465.1"/>
    <property type="molecule type" value="Genomic_DNA"/>
</dbReference>
<reference evidence="3 4" key="1">
    <citation type="submission" date="2020-08" db="EMBL/GenBank/DDBJ databases">
        <title>Genome sequence of Diaphorobacter aerolatus KACC 16536T.</title>
        <authorList>
            <person name="Hyun D.-W."/>
            <person name="Bae J.-W."/>
        </authorList>
    </citation>
    <scope>NUCLEOTIDE SEQUENCE [LARGE SCALE GENOMIC DNA]</scope>
    <source>
        <strain evidence="3 4">KACC 16536</strain>
    </source>
</reference>
<sequence>MRTARSCPSMVWTTTMVLTLLAVGITMTANAQTPTRAASVTDANAPTRELTHDALKPSGHIVKKRPDDWRAANKAVAEFPRGHADVLRWEEAQGQGQAQTPTYLHGDGEKKPPVEQQPHQHHKHGARP</sequence>
<feature type="region of interest" description="Disordered" evidence="1">
    <location>
        <begin position="86"/>
        <end position="128"/>
    </location>
</feature>
<keyword evidence="2" id="KW-0732">Signal</keyword>
<name>A0A7H0GJJ9_9BURK</name>
<keyword evidence="4" id="KW-1185">Reference proteome</keyword>
<gene>
    <name evidence="3" type="ORF">H9K75_21460</name>
</gene>